<dbReference type="InterPro" id="IPR010987">
    <property type="entry name" value="Glutathione-S-Trfase_C-like"/>
</dbReference>
<dbReference type="SUPFAM" id="SSF47616">
    <property type="entry name" value="GST C-terminal domain-like"/>
    <property type="match status" value="1"/>
</dbReference>
<dbReference type="Proteomes" id="UP001595528">
    <property type="component" value="Unassembled WGS sequence"/>
</dbReference>
<dbReference type="InterPro" id="IPR036249">
    <property type="entry name" value="Thioredoxin-like_sf"/>
</dbReference>
<evidence type="ECO:0000259" key="1">
    <source>
        <dbReference type="PROSITE" id="PS50405"/>
    </source>
</evidence>
<dbReference type="PANTHER" id="PTHR44051">
    <property type="entry name" value="GLUTATHIONE S-TRANSFERASE-RELATED"/>
    <property type="match status" value="1"/>
</dbReference>
<sequence length="184" mass="20333">MQAGFRQVTLSTKRLTDGGGDYWPVNPKGQVPALTLPDGGILTEVPAVLQYIADLDPQGRLAPAQGTAERYRLQEWLNFVATELHKGVFYLLFNPAAPPEAKTFAREAVLPPRYRHLSRHLADRPFLLLDFSVADAYLLTSLNWALATGLLADWPVLAAYRDRLLDRPAVARAVAEETALRDAA</sequence>
<dbReference type="EMBL" id="JBHRTR010000018">
    <property type="protein sequence ID" value="MFC3226902.1"/>
    <property type="molecule type" value="Genomic_DNA"/>
</dbReference>
<dbReference type="SUPFAM" id="SSF52833">
    <property type="entry name" value="Thioredoxin-like"/>
    <property type="match status" value="1"/>
</dbReference>
<name>A0ABV7KX66_9PROT</name>
<protein>
    <submittedName>
        <fullName evidence="2">Glutathione S-transferase N-terminal domain-containing protein</fullName>
    </submittedName>
</protein>
<dbReference type="PROSITE" id="PS50405">
    <property type="entry name" value="GST_CTER"/>
    <property type="match status" value="1"/>
</dbReference>
<keyword evidence="3" id="KW-1185">Reference proteome</keyword>
<dbReference type="RefSeq" id="WP_379899096.1">
    <property type="nucleotide sequence ID" value="NZ_JBHRTR010000018.1"/>
</dbReference>
<dbReference type="InterPro" id="IPR004045">
    <property type="entry name" value="Glutathione_S-Trfase_N"/>
</dbReference>
<reference evidence="3" key="1">
    <citation type="journal article" date="2019" name="Int. J. Syst. Evol. Microbiol.">
        <title>The Global Catalogue of Microorganisms (GCM) 10K type strain sequencing project: providing services to taxonomists for standard genome sequencing and annotation.</title>
        <authorList>
            <consortium name="The Broad Institute Genomics Platform"/>
            <consortium name="The Broad Institute Genome Sequencing Center for Infectious Disease"/>
            <person name="Wu L."/>
            <person name="Ma J."/>
        </authorList>
    </citation>
    <scope>NUCLEOTIDE SEQUENCE [LARGE SCALE GENOMIC DNA]</scope>
    <source>
        <strain evidence="3">KCTC 42964</strain>
    </source>
</reference>
<accession>A0ABV7KX66</accession>
<dbReference type="PANTHER" id="PTHR44051:SF8">
    <property type="entry name" value="GLUTATHIONE S-TRANSFERASE GSTA"/>
    <property type="match status" value="1"/>
</dbReference>
<gene>
    <name evidence="2" type="ORF">ACFOGJ_06660</name>
</gene>
<dbReference type="CDD" id="cd03188">
    <property type="entry name" value="GST_C_Beta"/>
    <property type="match status" value="1"/>
</dbReference>
<dbReference type="Pfam" id="PF13417">
    <property type="entry name" value="GST_N_3"/>
    <property type="match status" value="1"/>
</dbReference>
<comment type="caution">
    <text evidence="2">The sequence shown here is derived from an EMBL/GenBank/DDBJ whole genome shotgun (WGS) entry which is preliminary data.</text>
</comment>
<dbReference type="Gene3D" id="1.20.1050.10">
    <property type="match status" value="1"/>
</dbReference>
<feature type="domain" description="GST C-terminal" evidence="1">
    <location>
        <begin position="66"/>
        <end position="184"/>
    </location>
</feature>
<organism evidence="2 3">
    <name type="scientific">Marinibaculum pumilum</name>
    <dbReference type="NCBI Taxonomy" id="1766165"/>
    <lineage>
        <taxon>Bacteria</taxon>
        <taxon>Pseudomonadati</taxon>
        <taxon>Pseudomonadota</taxon>
        <taxon>Alphaproteobacteria</taxon>
        <taxon>Rhodospirillales</taxon>
        <taxon>Rhodospirillaceae</taxon>
        <taxon>Marinibaculum</taxon>
    </lineage>
</organism>
<proteinExistence type="predicted"/>
<evidence type="ECO:0000313" key="2">
    <source>
        <dbReference type="EMBL" id="MFC3226902.1"/>
    </source>
</evidence>
<dbReference type="Gene3D" id="3.40.30.10">
    <property type="entry name" value="Glutaredoxin"/>
    <property type="match status" value="1"/>
</dbReference>
<evidence type="ECO:0000313" key="3">
    <source>
        <dbReference type="Proteomes" id="UP001595528"/>
    </source>
</evidence>
<dbReference type="InterPro" id="IPR036282">
    <property type="entry name" value="Glutathione-S-Trfase_C_sf"/>
</dbReference>